<dbReference type="Pfam" id="PF04582">
    <property type="entry name" value="Reo_sigmaC"/>
    <property type="match status" value="1"/>
</dbReference>
<dbReference type="Gene3D" id="2.60.90.40">
    <property type="match status" value="1"/>
</dbReference>
<dbReference type="EMBL" id="KF729966">
    <property type="protein sequence ID" value="AHE63371.1"/>
    <property type="molecule type" value="Genomic_RNA"/>
</dbReference>
<organism evidence="2">
    <name type="scientific">Duck reovirus</name>
    <dbReference type="NCBI Taxonomy" id="1171667"/>
    <lineage>
        <taxon>Viruses</taxon>
        <taxon>Riboviria</taxon>
        <taxon>Orthornavirae</taxon>
        <taxon>Duplornaviricota</taxon>
        <taxon>Resentoviricetes</taxon>
        <taxon>Reovirales</taxon>
        <taxon>Spinareoviridae</taxon>
        <taxon>Orthoreovirus</taxon>
        <taxon>Orthoreovirus avis</taxon>
        <taxon>Avian orthoreovirus</taxon>
    </lineage>
</organism>
<dbReference type="InterPro" id="IPR007662">
    <property type="entry name" value="SigmaC_C"/>
</dbReference>
<sequence>MDRNEVIRLILSLLPYQSSDVDHLKTQIKSLQSAVDSLKESQVVVLRRLTTITSTVADLQSTTELLTSQVAGLSSRVASVTDEVVRVDSVIGSTITNLDNVRSELSSLSSRVSSQTSTLTNLTSTVSSQSLSISDLQQRVTALERSGGAPTQFEAPLRLQNGVVSLQASPSFCSLSPILSGPADAAVFKVGEWLGTVTSGQSQSSAIMNVRIHSFGQRTMLLMSSQNVFTIPPGSGASLQLDVNRITTPAIDVAMVAPSAAFASASFMADIAFKDSKTGEVHALHTTGSFRSPSFSIAWVPVASETRNYQIMALRFTVATG</sequence>
<protein>
    <submittedName>
        <fullName evidence="2">Cell attachment protein sigma C</fullName>
    </submittedName>
</protein>
<name>A0A023J4Z4_9REOV</name>
<proteinExistence type="predicted"/>
<accession>A0A023J4Z4</accession>
<dbReference type="Gene3D" id="2.10.25.20">
    <property type="entry name" value="reovirus attachment protein sigma1, domain 1"/>
    <property type="match status" value="1"/>
</dbReference>
<evidence type="ECO:0000259" key="1">
    <source>
        <dbReference type="Pfam" id="PF04582"/>
    </source>
</evidence>
<dbReference type="Gene3D" id="1.10.287.1490">
    <property type="match status" value="1"/>
</dbReference>
<feature type="domain" description="Reovirus sigma C capsid protein C-terminal" evidence="1">
    <location>
        <begin position="193"/>
        <end position="318"/>
    </location>
</feature>
<reference evidence="2" key="1">
    <citation type="journal article" date="2014" name="Vet. Microbiol.">
        <title>Genomic characteristics of a novel reovirus from Muscovy duckling in China.</title>
        <authorList>
            <person name="Yun T."/>
            <person name="Yu B."/>
            <person name="Ni Z."/>
            <person name="Ye W."/>
            <person name="Chen L."/>
            <person name="Hua J."/>
            <person name="Zhang C."/>
        </authorList>
    </citation>
    <scope>NUCLEOTIDE SEQUENCE</scope>
    <source>
        <strain evidence="2">PH06</strain>
    </source>
</reference>
<evidence type="ECO:0000313" key="2">
    <source>
        <dbReference type="EMBL" id="AHE63371.1"/>
    </source>
</evidence>